<sequence length="610" mass="69260">MLVKFNKLTWDVTILLKELNNILDNSLVTTVFQPIISLKNGIVLGYEALSRGPKGSLLESPEELFSTARHYNKSWELESLCRITALKTAKNYNLDKFLFLNVDPSIINDEKFNKGFTKEYLISNNISPNLIIFEITEKTLIQDYISFSNTIKNYKNQGYEIALDDFGAGYSGLKTLYEIKPHFVKIDMDLIRNIHKDAFKITLLKSLITFANSSNIKIIAEGIECKEELMTLIKLGVHYGQGFYIKRPSPLLETDIFEMRNFISNYNLKESLGIKKKYHIGEIATKESPLSPNTQCMRVQEVLKKSPSQGVCILDNMVPVGLIMKNMIDEKFAAKYGYSVFSGRPISLLMDKNPLIVDFNTPLDEVSSLAMSRDSHSIYDCVIVTKNNHYYGLVTIKNLLLYSTELEKNRAKDLNPLTGLPGNKLIEECLSNLNNNRQCSVLYLDLDNFKSFNDTYGFRKGDEILKLTSNLIKNQLIKLSNDEYFIGHIGGDDFICVIYENKDKTMSFCTDLLLEFDTNIVNFFSEEDIKKGFFYSLDRAGNTKEYKLTSLSIAGLNGSFEGLNHSTLSKELSLIKKEAKMINGSSLVLKDIHDIHTIQIGQLKNSQCTA</sequence>
<dbReference type="CDD" id="cd04598">
    <property type="entry name" value="CBS_pair_GGDEF_EAL"/>
    <property type="match status" value="1"/>
</dbReference>
<dbReference type="OrthoDB" id="9813903at2"/>
<keyword evidence="6" id="KW-1185">Reference proteome</keyword>
<dbReference type="CDD" id="cd01949">
    <property type="entry name" value="GGDEF"/>
    <property type="match status" value="1"/>
</dbReference>
<dbReference type="PROSITE" id="PS50887">
    <property type="entry name" value="GGDEF"/>
    <property type="match status" value="1"/>
</dbReference>
<dbReference type="CDD" id="cd01948">
    <property type="entry name" value="EAL"/>
    <property type="match status" value="1"/>
</dbReference>
<dbReference type="STRING" id="1121316.SAMN02745207_03600"/>
<dbReference type="PANTHER" id="PTHR33121:SF76">
    <property type="entry name" value="SIGNALING PROTEIN"/>
    <property type="match status" value="1"/>
</dbReference>
<evidence type="ECO:0000259" key="3">
    <source>
        <dbReference type="PROSITE" id="PS50887"/>
    </source>
</evidence>
<dbReference type="SMART" id="SM00267">
    <property type="entry name" value="GGDEF"/>
    <property type="match status" value="1"/>
</dbReference>
<dbReference type="InterPro" id="IPR000644">
    <property type="entry name" value="CBS_dom"/>
</dbReference>
<evidence type="ECO:0000313" key="5">
    <source>
        <dbReference type="EMBL" id="SHH98353.1"/>
    </source>
</evidence>
<dbReference type="InterPro" id="IPR043128">
    <property type="entry name" value="Rev_trsase/Diguanyl_cyclase"/>
</dbReference>
<dbReference type="GO" id="GO:0071111">
    <property type="term" value="F:cyclic-guanylate-specific phosphodiesterase activity"/>
    <property type="evidence" value="ECO:0007669"/>
    <property type="project" value="InterPro"/>
</dbReference>
<dbReference type="SMART" id="SM00052">
    <property type="entry name" value="EAL"/>
    <property type="match status" value="1"/>
</dbReference>
<dbReference type="Gene3D" id="3.10.580.10">
    <property type="entry name" value="CBS-domain"/>
    <property type="match status" value="1"/>
</dbReference>
<dbReference type="Pfam" id="PF00563">
    <property type="entry name" value="EAL"/>
    <property type="match status" value="1"/>
</dbReference>
<feature type="domain" description="GGDEF" evidence="3">
    <location>
        <begin position="437"/>
        <end position="571"/>
    </location>
</feature>
<feature type="domain" description="CBS" evidence="4">
    <location>
        <begin position="350"/>
        <end position="414"/>
    </location>
</feature>
<dbReference type="PANTHER" id="PTHR33121">
    <property type="entry name" value="CYCLIC DI-GMP PHOSPHODIESTERASE PDEF"/>
    <property type="match status" value="1"/>
</dbReference>
<dbReference type="Gene3D" id="3.20.20.450">
    <property type="entry name" value="EAL domain"/>
    <property type="match status" value="1"/>
</dbReference>
<dbReference type="InterPro" id="IPR035919">
    <property type="entry name" value="EAL_sf"/>
</dbReference>
<dbReference type="InterPro" id="IPR001633">
    <property type="entry name" value="EAL_dom"/>
</dbReference>
<keyword evidence="1" id="KW-0129">CBS domain</keyword>
<dbReference type="SUPFAM" id="SSF54631">
    <property type="entry name" value="CBS-domain pair"/>
    <property type="match status" value="1"/>
</dbReference>
<dbReference type="EMBL" id="FQXM01000028">
    <property type="protein sequence ID" value="SHH98353.1"/>
    <property type="molecule type" value="Genomic_DNA"/>
</dbReference>
<feature type="domain" description="EAL" evidence="2">
    <location>
        <begin position="12"/>
        <end position="262"/>
    </location>
</feature>
<reference evidence="5 6" key="1">
    <citation type="submission" date="2016-11" db="EMBL/GenBank/DDBJ databases">
        <authorList>
            <person name="Jaros S."/>
            <person name="Januszkiewicz K."/>
            <person name="Wedrychowicz H."/>
        </authorList>
    </citation>
    <scope>NUCLEOTIDE SEQUENCE [LARGE SCALE GENOMIC DNA]</scope>
    <source>
        <strain evidence="5 6">DSM 8605</strain>
    </source>
</reference>
<dbReference type="AlphaFoldDB" id="A0A1M5XGJ6"/>
<dbReference type="Proteomes" id="UP000184447">
    <property type="component" value="Unassembled WGS sequence"/>
</dbReference>
<evidence type="ECO:0000259" key="2">
    <source>
        <dbReference type="PROSITE" id="PS50883"/>
    </source>
</evidence>
<gene>
    <name evidence="5" type="ORF">SAMN02745207_03600</name>
</gene>
<evidence type="ECO:0000259" key="4">
    <source>
        <dbReference type="PROSITE" id="PS51371"/>
    </source>
</evidence>
<dbReference type="InterPro" id="IPR046342">
    <property type="entry name" value="CBS_dom_sf"/>
</dbReference>
<accession>A0A1M5XGJ6</accession>
<dbReference type="PROSITE" id="PS51371">
    <property type="entry name" value="CBS"/>
    <property type="match status" value="1"/>
</dbReference>
<dbReference type="InterPro" id="IPR050706">
    <property type="entry name" value="Cyclic-di-GMP_PDE-like"/>
</dbReference>
<dbReference type="PROSITE" id="PS50883">
    <property type="entry name" value="EAL"/>
    <property type="match status" value="1"/>
</dbReference>
<dbReference type="NCBIfam" id="TIGR00254">
    <property type="entry name" value="GGDEF"/>
    <property type="match status" value="1"/>
</dbReference>
<dbReference type="SUPFAM" id="SSF55073">
    <property type="entry name" value="Nucleotide cyclase"/>
    <property type="match status" value="1"/>
</dbReference>
<name>A0A1M5XGJ6_9CLOT</name>
<proteinExistence type="predicted"/>
<evidence type="ECO:0000313" key="6">
    <source>
        <dbReference type="Proteomes" id="UP000184447"/>
    </source>
</evidence>
<dbReference type="InterPro" id="IPR029787">
    <property type="entry name" value="Nucleotide_cyclase"/>
</dbReference>
<dbReference type="Gene3D" id="3.30.70.270">
    <property type="match status" value="1"/>
</dbReference>
<dbReference type="SUPFAM" id="SSF141868">
    <property type="entry name" value="EAL domain-like"/>
    <property type="match status" value="1"/>
</dbReference>
<protein>
    <submittedName>
        <fullName evidence="5">Diguanylate cyclase (GGDEF) domain-containing protein</fullName>
    </submittedName>
</protein>
<organism evidence="5 6">
    <name type="scientific">Clostridium grantii DSM 8605</name>
    <dbReference type="NCBI Taxonomy" id="1121316"/>
    <lineage>
        <taxon>Bacteria</taxon>
        <taxon>Bacillati</taxon>
        <taxon>Bacillota</taxon>
        <taxon>Clostridia</taxon>
        <taxon>Eubacteriales</taxon>
        <taxon>Clostridiaceae</taxon>
        <taxon>Clostridium</taxon>
    </lineage>
</organism>
<evidence type="ECO:0000256" key="1">
    <source>
        <dbReference type="PROSITE-ProRule" id="PRU00703"/>
    </source>
</evidence>
<dbReference type="InterPro" id="IPR000160">
    <property type="entry name" value="GGDEF_dom"/>
</dbReference>
<dbReference type="Pfam" id="PF00571">
    <property type="entry name" value="CBS"/>
    <property type="match status" value="1"/>
</dbReference>
<dbReference type="Pfam" id="PF00990">
    <property type="entry name" value="GGDEF"/>
    <property type="match status" value="1"/>
</dbReference>